<feature type="chain" id="PRO_5009116436" description="MG2 domain protein" evidence="4">
    <location>
        <begin position="32"/>
        <end position="1742"/>
    </location>
</feature>
<dbReference type="InterPro" id="IPR001599">
    <property type="entry name" value="Macroglobln_a2"/>
</dbReference>
<dbReference type="GO" id="GO:0005615">
    <property type="term" value="C:extracellular space"/>
    <property type="evidence" value="ECO:0007669"/>
    <property type="project" value="InterPro"/>
</dbReference>
<dbReference type="PANTHER" id="PTHR40094:SF1">
    <property type="entry name" value="UBIQUITIN DOMAIN-CONTAINING PROTEIN"/>
    <property type="match status" value="1"/>
</dbReference>
<dbReference type="PIRSF" id="PIRSF038980">
    <property type="entry name" value="A2M_bac"/>
    <property type="match status" value="1"/>
</dbReference>
<dbReference type="Gene3D" id="1.50.10.20">
    <property type="match status" value="1"/>
</dbReference>
<keyword evidence="8" id="KW-1185">Reference proteome</keyword>
<feature type="domain" description="Alpha-2-macroglobulin" evidence="6">
    <location>
        <begin position="1083"/>
        <end position="1172"/>
    </location>
</feature>
<dbReference type="InterPro" id="IPR011990">
    <property type="entry name" value="TPR-like_helical_dom_sf"/>
</dbReference>
<comment type="caution">
    <text evidence="7">The sequence shown here is derived from an EMBL/GenBank/DDBJ whole genome shotgun (WGS) entry which is preliminary data.</text>
</comment>
<dbReference type="InterPro" id="IPR026284">
    <property type="entry name" value="A2MG_proteobact"/>
</dbReference>
<dbReference type="SMART" id="SM00028">
    <property type="entry name" value="TPR"/>
    <property type="match status" value="3"/>
</dbReference>
<comment type="similarity">
    <text evidence="1">Belongs to the protease inhibitor I39 (alpha-2-macroglobulin) family. Bacterial alpha-2-macroglobulin subfamily.</text>
</comment>
<evidence type="ECO:0000256" key="3">
    <source>
        <dbReference type="SAM" id="MobiDB-lite"/>
    </source>
</evidence>
<dbReference type="CDD" id="cd02891">
    <property type="entry name" value="A2M_like"/>
    <property type="match status" value="1"/>
</dbReference>
<evidence type="ECO:0000256" key="2">
    <source>
        <dbReference type="ARBA" id="ARBA00022729"/>
    </source>
</evidence>
<dbReference type="InterPro" id="IPR041246">
    <property type="entry name" value="Bact_MG10"/>
</dbReference>
<dbReference type="InterPro" id="IPR051802">
    <property type="entry name" value="YfhM-like"/>
</dbReference>
<dbReference type="Proteomes" id="UP000095087">
    <property type="component" value="Unassembled WGS sequence"/>
</dbReference>
<dbReference type="SUPFAM" id="SSF48452">
    <property type="entry name" value="TPR-like"/>
    <property type="match status" value="1"/>
</dbReference>
<dbReference type="Pfam" id="PF01835">
    <property type="entry name" value="MG2"/>
    <property type="match status" value="1"/>
</dbReference>
<dbReference type="InterPro" id="IPR011625">
    <property type="entry name" value="A2M_N_BRD"/>
</dbReference>
<dbReference type="InterPro" id="IPR002890">
    <property type="entry name" value="MG2"/>
</dbReference>
<dbReference type="Pfam" id="PF07678">
    <property type="entry name" value="TED_complement"/>
    <property type="match status" value="1"/>
</dbReference>
<dbReference type="PATRIC" id="fig|1177755.3.peg.2798"/>
<dbReference type="Gene3D" id="2.60.40.1930">
    <property type="match status" value="1"/>
</dbReference>
<name>A0A1E2RWB4_9HYPH</name>
<evidence type="ECO:0000259" key="6">
    <source>
        <dbReference type="SMART" id="SM01360"/>
    </source>
</evidence>
<gene>
    <name evidence="7" type="ORF">A7A08_02776</name>
</gene>
<dbReference type="Pfam" id="PF17972">
    <property type="entry name" value="bMG5"/>
    <property type="match status" value="1"/>
</dbReference>
<dbReference type="InterPro" id="IPR008930">
    <property type="entry name" value="Terpenoid_cyclase/PrenylTrfase"/>
</dbReference>
<dbReference type="Pfam" id="PF00207">
    <property type="entry name" value="A2M"/>
    <property type="match status" value="1"/>
</dbReference>
<dbReference type="InterPro" id="IPR041203">
    <property type="entry name" value="Bact_A2M_MG5"/>
</dbReference>
<dbReference type="InterPro" id="IPR019734">
    <property type="entry name" value="TPR_rpt"/>
</dbReference>
<dbReference type="STRING" id="1177755.A7A08_02776"/>
<reference evidence="7 8" key="1">
    <citation type="submission" date="2016-07" db="EMBL/GenBank/DDBJ databases">
        <title>Draft genome sequence of Methyloligella halotolerans C2T (VKM B-2706T=CCUG 61687T=DSM 25045T), a halotolerant polyhydroxybutyrate accumulating methylotroph.</title>
        <authorList>
            <person name="Vasilenko O.V."/>
            <person name="Doronina N.V."/>
            <person name="Poroshina M.N."/>
            <person name="Tarlachkov S.V."/>
            <person name="Trotsenko Y.A."/>
        </authorList>
    </citation>
    <scope>NUCLEOTIDE SEQUENCE [LARGE SCALE GENOMIC DNA]</scope>
    <source>
        <strain evidence="7 8">VKM B-2706</strain>
    </source>
</reference>
<keyword evidence="2 4" id="KW-0732">Signal</keyword>
<dbReference type="Pfam" id="PF07703">
    <property type="entry name" value="A2M_BRD"/>
    <property type="match status" value="1"/>
</dbReference>
<evidence type="ECO:0000259" key="5">
    <source>
        <dbReference type="SMART" id="SM01359"/>
    </source>
</evidence>
<dbReference type="RefSeq" id="WP_083226776.1">
    <property type="nucleotide sequence ID" value="NZ_MASI01000008.1"/>
</dbReference>
<protein>
    <recommendedName>
        <fullName evidence="9">MG2 domain protein</fullName>
    </recommendedName>
</protein>
<dbReference type="Pfam" id="PF17962">
    <property type="entry name" value="bMG6"/>
    <property type="match status" value="1"/>
</dbReference>
<dbReference type="SMART" id="SM01359">
    <property type="entry name" value="A2M_N_2"/>
    <property type="match status" value="1"/>
</dbReference>
<dbReference type="Gene3D" id="1.25.40.10">
    <property type="entry name" value="Tetratricopeptide repeat domain"/>
    <property type="match status" value="1"/>
</dbReference>
<dbReference type="SMART" id="SM01419">
    <property type="entry name" value="Thiol-ester_cl"/>
    <property type="match status" value="1"/>
</dbReference>
<dbReference type="GO" id="GO:0004866">
    <property type="term" value="F:endopeptidase inhibitor activity"/>
    <property type="evidence" value="ECO:0007669"/>
    <property type="project" value="InterPro"/>
</dbReference>
<feature type="domain" description="Alpha-2-macroglobulin bait region" evidence="5">
    <location>
        <begin position="877"/>
        <end position="1022"/>
    </location>
</feature>
<feature type="signal peptide" evidence="4">
    <location>
        <begin position="1"/>
        <end position="31"/>
    </location>
</feature>
<dbReference type="Pfam" id="PF21142">
    <property type="entry name" value="A2M_bMG2"/>
    <property type="match status" value="1"/>
</dbReference>
<dbReference type="SMART" id="SM01360">
    <property type="entry name" value="A2M"/>
    <property type="match status" value="1"/>
</dbReference>
<dbReference type="PANTHER" id="PTHR40094">
    <property type="entry name" value="ALPHA-2-MACROGLOBULIN HOMOLOG"/>
    <property type="match status" value="1"/>
</dbReference>
<accession>A0A1E2RWB4</accession>
<dbReference type="Pfam" id="PF11974">
    <property type="entry name" value="bMG3"/>
    <property type="match status" value="1"/>
</dbReference>
<feature type="region of interest" description="Disordered" evidence="3">
    <location>
        <begin position="1058"/>
        <end position="1080"/>
    </location>
</feature>
<dbReference type="SUPFAM" id="SSF48239">
    <property type="entry name" value="Terpenoid cyclases/Protein prenyltransferases"/>
    <property type="match status" value="1"/>
</dbReference>
<dbReference type="InterPro" id="IPR021868">
    <property type="entry name" value="Alpha_2_Macroglob_MG3"/>
</dbReference>
<dbReference type="InterPro" id="IPR049120">
    <property type="entry name" value="A2M_bMG2"/>
</dbReference>
<dbReference type="EMBL" id="MASI01000008">
    <property type="protein sequence ID" value="ODA66378.1"/>
    <property type="molecule type" value="Genomic_DNA"/>
</dbReference>
<dbReference type="Pfam" id="PF17973">
    <property type="entry name" value="bMG10"/>
    <property type="match status" value="1"/>
</dbReference>
<evidence type="ECO:0000313" key="7">
    <source>
        <dbReference type="EMBL" id="ODA66378.1"/>
    </source>
</evidence>
<sequence>MPALARATLLVLLISCSTFFTTVAPVSTAFADPAIYQNDALDDDAIKLEAQLKDEASSVSAPALALQKQADAALSQKDFAGAARLYSQIVALEPNDARSWRRYADILLRVEPEGGDAYTLRQNATTAAYIAYRRAATKDDQADALVTLANSYGKRQEWRNALNALKVALAVRETENLRQIYSQLREKYGFRVTDHSIDADAASPRACFQFSEALPDRADFSPFVVVEGEEKPALSVDDQQLCVDGLKHGETYHITLREGLPSDIDESLLKPAEFDIYVRDRAPMVRVSGKNYVLPKTGQQGVPLISVNTDKLDVTVYRIGDRNLLNSVLGSDFQTNLYPYSLSEIADTEGAKIWEGTLAVEKTLNQDVTTNFPVTEAVPDLKPGVYVMSAEPADGPDADYEEIATQWFIVSDLGLTAYSGDDGIHAFVNSLATTEPVGDVELRLIARNNEVLARVNTDEAGRATFAPGLTRGEGGLAPAMLVASQKGVDYGFLSLKGSPFDLTDRGVEGRALPGALDAFVFTERGVYRTGETVHVTALLRDAVGEAVLNTPLTLVVTRPDGVEYKRQVVQDEGIGGRDLDVPIIGSAPTGTWRVAAYADPKGDAIGDASFLVEDYVPDRLEFDLASASPAIAPREPAEITVDGRFLYGAPASGLPLEGEVTISEAAERPGFAGYQFGPNADEDSGASTEIMPLEELPATDKSGKATFPVTLRNVPDTGHPMEAKIAVRMSELGGRAVERDITLPITPDDAMIGVKPLFKEASLADGAQAEFQIAMVGPDGAPQEAKGLEWQLLKIDSKYQWYRQNGYWSYEPIKVTRRVASGTVDAAADMPAKIGAPVTWGRYRLEVSSPEASGPFTTIGFDAGFYAEASADTPDFLEVALDKSEYRPGDTMTVAVTARSAGQVSLAVMGTGKLLATKTEDVEQGTAQIPLEVGEDWGTGAYVVATLRRPLETEAKRMPGRSMGLAYFSIDKAAHTLDVSLDLPEKVRPETTLRVPVKIAGLAGGETARVVVSAVDVGILNLTNYEPPAPTDYFLGQRQLSMEIRDLYGQLIDGMQGTKGQIRTGGDSGGAEISGSPPTQPPLALYSGIVTVDENGEAEIEFDIPGFTGTARVMAVAWSDTQVGEANGDVLIRDPVVVTATLPRFLLIGDQSTLRLDLDNVEGAPGDYQVTVSSEGPVGVTKPEATVSLDEQQRTGLSLPIAATGVGDAVLTVAVTGPEDYVARRDYAVSVKPATQIMSRRTVQSLPPGGSVEASAELFADIVPNTGQLAISVTPWASLDVATLVQSLDRYPLGCTEQIISRAMPLLYVNELAKKAKLTADSAIDERLDKAIQTVLARQAPEGGFGLWGAYDTDPWLDAYVVDFFTRARAQGHSVPDDAFRLSLNRLRNYVSTAPDVDRDGGLSLAYALYVLARNGTAPVGDLRYIADTKLGALGTPAAKAQIGAALAMLGDRIRAEKAFRAALGALPESPESEPGRQDFGSPLRDAATVVTLAAEGDAPKPLLVSATARIGPARKLVKRTSTQEDAWLILAARALGQEEIALSVNGETANEPVYRNISELELSGNPITVSNQGDAPVDAVLTVSGAPFAAEPAADQGFQIERSYYTLQGAPADPTTATQNQRFVVVVRITDPQPQFARVALIDYLPAGFEIDNPHLVSSGEADFEWIPDATDPVHQEFRDDRFTAAFDRTSDSNAVFSVAYVVRAVSPGEYVLPQAHVEDMYSRDRFGNTGTGKISVKAAK</sequence>
<evidence type="ECO:0000256" key="4">
    <source>
        <dbReference type="SAM" id="SignalP"/>
    </source>
</evidence>
<proteinExistence type="inferred from homology"/>
<dbReference type="InterPro" id="IPR047565">
    <property type="entry name" value="Alpha-macroglob_thiol-ester_cl"/>
</dbReference>
<dbReference type="InterPro" id="IPR041462">
    <property type="entry name" value="Bact_A2M_MG6"/>
</dbReference>
<organism evidence="7 8">
    <name type="scientific">Methyloligella halotolerans</name>
    <dbReference type="NCBI Taxonomy" id="1177755"/>
    <lineage>
        <taxon>Bacteria</taxon>
        <taxon>Pseudomonadati</taxon>
        <taxon>Pseudomonadota</taxon>
        <taxon>Alphaproteobacteria</taxon>
        <taxon>Hyphomicrobiales</taxon>
        <taxon>Hyphomicrobiaceae</taxon>
        <taxon>Methyloligella</taxon>
    </lineage>
</organism>
<evidence type="ECO:0000256" key="1">
    <source>
        <dbReference type="ARBA" id="ARBA00010556"/>
    </source>
</evidence>
<dbReference type="InterPro" id="IPR011626">
    <property type="entry name" value="Alpha-macroglobulin_TED"/>
</dbReference>
<evidence type="ECO:0000313" key="8">
    <source>
        <dbReference type="Proteomes" id="UP000095087"/>
    </source>
</evidence>
<evidence type="ECO:0008006" key="9">
    <source>
        <dbReference type="Google" id="ProtNLM"/>
    </source>
</evidence>